<evidence type="ECO:0000313" key="2">
    <source>
        <dbReference type="EnsemblMetazoa" id="AALFPA23_016204.P23610"/>
    </source>
</evidence>
<dbReference type="Gene3D" id="3.10.10.20">
    <property type="match status" value="1"/>
</dbReference>
<sequence>MATKRTEQSYFIDLKRSIISIQKDVAFLKKCQKEKLTPVSHRIKVKKHIPPSVTRKAEAEYIADTIKRHYAKLDKLTLKCYSLHLKLANEYPEGFPLFLTKVKRAEECEADRKRRLHKKKLTNLRNETRAAKDTHTPIPMVQPIEGFVVNRSTQQFTEEQLTHLNKGLGYAVTSKPDVEQIIVDMETAITQNVSIKDQNTARNIVADAIKTGQRSKVNSDETRIVTELKKKPVYYMKADKGNAVVIMDKKDYDEQMEKKINEGPYRHLRVDPLPGLIRLTDKTLKDCKPIIGEARLKEANPILPRIKGLPKIHKPGQEMREIISAEGSPTHKLAKWLVQEFQSMPKPFPTSSVKNTQEFTQKLLESGTIKEDEIMVSFDVAALFPSVPVKDALNLLEDWLLPQKSDAAWKGKVRTYLRLARLCMDENYFQFRGQFYKQTKGAPMGNPLSPFLCELFMANLETKLKEQGLLPEKWWRYVDDIFSVIKREALSKVLEVINNVHKDIRFTHEEEKEGKLPFLDLLVKREDSSSFEFEIYRKPTNTMRVIPYSSNHSFQHKMAVFHHMVHRMQTLPLSDDGKNKELTHIFETAKINGYKERTIQAIIDKKERLRYRGSLTTLTPISESLKRVSVPFDQHITNNLRSRFRNFGIDLVFSSRSNQLKTSLGSTKDPVNTLNKAGVYKISCSHCDKVYVGQTKRSLEVRFREHMAEVGKAQRTVNRGLEYDFRSKVAEHVFEEGHPVTTEDIQILRNVTSPWKLDVAESLEIYKQVPNTLLNKDQGNGSSWLFKLLPPKHSRMACVS</sequence>
<reference evidence="3" key="1">
    <citation type="journal article" date="2015" name="Proc. Natl. Acad. Sci. U.S.A.">
        <title>Genome sequence of the Asian Tiger mosquito, Aedes albopictus, reveals insights into its biology, genetics, and evolution.</title>
        <authorList>
            <person name="Chen X.G."/>
            <person name="Jiang X."/>
            <person name="Gu J."/>
            <person name="Xu M."/>
            <person name="Wu Y."/>
            <person name="Deng Y."/>
            <person name="Zhang C."/>
            <person name="Bonizzoni M."/>
            <person name="Dermauw W."/>
            <person name="Vontas J."/>
            <person name="Armbruster P."/>
            <person name="Huang X."/>
            <person name="Yang Y."/>
            <person name="Zhang H."/>
            <person name="He W."/>
            <person name="Peng H."/>
            <person name="Liu Y."/>
            <person name="Wu K."/>
            <person name="Chen J."/>
            <person name="Lirakis M."/>
            <person name="Topalis P."/>
            <person name="Van Leeuwen T."/>
            <person name="Hall A.B."/>
            <person name="Jiang X."/>
            <person name="Thorpe C."/>
            <person name="Mueller R.L."/>
            <person name="Sun C."/>
            <person name="Waterhouse R.M."/>
            <person name="Yan G."/>
            <person name="Tu Z.J."/>
            <person name="Fang X."/>
            <person name="James A.A."/>
        </authorList>
    </citation>
    <scope>NUCLEOTIDE SEQUENCE [LARGE SCALE GENOMIC DNA]</scope>
    <source>
        <strain evidence="3">Foshan</strain>
    </source>
</reference>
<dbReference type="CDD" id="cd00304">
    <property type="entry name" value="RT_like"/>
    <property type="match status" value="1"/>
</dbReference>
<feature type="domain" description="Reverse transcriptase" evidence="1">
    <location>
        <begin position="293"/>
        <end position="536"/>
    </location>
</feature>
<protein>
    <recommendedName>
        <fullName evidence="1">Reverse transcriptase domain-containing protein</fullName>
    </recommendedName>
</protein>
<dbReference type="RefSeq" id="XP_062710947.1">
    <property type="nucleotide sequence ID" value="XM_062854963.1"/>
</dbReference>
<dbReference type="GeneID" id="134288988"/>
<dbReference type="Proteomes" id="UP000069940">
    <property type="component" value="Unassembled WGS sequence"/>
</dbReference>
<name>A0ABM1Z8Y4_AEDAL</name>
<evidence type="ECO:0000259" key="1">
    <source>
        <dbReference type="PROSITE" id="PS50878"/>
    </source>
</evidence>
<dbReference type="Pfam" id="PF26215">
    <property type="entry name" value="HTH_animal"/>
    <property type="match status" value="1"/>
</dbReference>
<dbReference type="Gene3D" id="3.30.70.2630">
    <property type="match status" value="1"/>
</dbReference>
<dbReference type="InterPro" id="IPR000305">
    <property type="entry name" value="GIY-YIG_endonuc"/>
</dbReference>
<keyword evidence="3" id="KW-1185">Reference proteome</keyword>
<dbReference type="InterPro" id="IPR035901">
    <property type="entry name" value="GIY-YIG_endonuc_sf"/>
</dbReference>
<dbReference type="EnsemblMetazoa" id="AALFPA23_016204.R23610">
    <property type="protein sequence ID" value="AALFPA23_016204.P23610"/>
    <property type="gene ID" value="AALFPA23_016204"/>
</dbReference>
<dbReference type="PROSITE" id="PS50878">
    <property type="entry name" value="RT_POL"/>
    <property type="match status" value="1"/>
</dbReference>
<dbReference type="SUPFAM" id="SSF82771">
    <property type="entry name" value="GIY-YIG endonuclease"/>
    <property type="match status" value="1"/>
</dbReference>
<dbReference type="PANTHER" id="PTHR21301">
    <property type="entry name" value="REVERSE TRANSCRIPTASE"/>
    <property type="match status" value="1"/>
</dbReference>
<dbReference type="Gene3D" id="3.40.1440.10">
    <property type="entry name" value="GIY-YIG endonuclease"/>
    <property type="match status" value="1"/>
</dbReference>
<dbReference type="SMART" id="SM00465">
    <property type="entry name" value="GIYc"/>
    <property type="match status" value="1"/>
</dbReference>
<accession>A0ABM1Z8Y4</accession>
<proteinExistence type="predicted"/>
<dbReference type="InterPro" id="IPR000477">
    <property type="entry name" value="RT_dom"/>
</dbReference>
<dbReference type="PANTHER" id="PTHR21301:SF10">
    <property type="entry name" value="REVERSE TRANSCRIPTASE DOMAIN-CONTAINING PROTEIN"/>
    <property type="match status" value="1"/>
</dbReference>
<dbReference type="Gene3D" id="1.10.10.2210">
    <property type="match status" value="1"/>
</dbReference>
<dbReference type="Pfam" id="PF00078">
    <property type="entry name" value="RVT_1"/>
    <property type="match status" value="1"/>
</dbReference>
<evidence type="ECO:0000313" key="3">
    <source>
        <dbReference type="Proteomes" id="UP000069940"/>
    </source>
</evidence>
<dbReference type="InterPro" id="IPR058912">
    <property type="entry name" value="HTH_animal"/>
</dbReference>
<reference evidence="2" key="2">
    <citation type="submission" date="2025-05" db="UniProtKB">
        <authorList>
            <consortium name="EnsemblMetazoa"/>
        </authorList>
    </citation>
    <scope>IDENTIFICATION</scope>
    <source>
        <strain evidence="2">Foshan</strain>
    </source>
</reference>
<organism evidence="2 3">
    <name type="scientific">Aedes albopictus</name>
    <name type="common">Asian tiger mosquito</name>
    <name type="synonym">Stegomyia albopicta</name>
    <dbReference type="NCBI Taxonomy" id="7160"/>
    <lineage>
        <taxon>Eukaryota</taxon>
        <taxon>Metazoa</taxon>
        <taxon>Ecdysozoa</taxon>
        <taxon>Arthropoda</taxon>
        <taxon>Hexapoda</taxon>
        <taxon>Insecta</taxon>
        <taxon>Pterygota</taxon>
        <taxon>Neoptera</taxon>
        <taxon>Endopterygota</taxon>
        <taxon>Diptera</taxon>
        <taxon>Nematocera</taxon>
        <taxon>Culicoidea</taxon>
        <taxon>Culicidae</taxon>
        <taxon>Culicinae</taxon>
        <taxon>Aedini</taxon>
        <taxon>Aedes</taxon>
        <taxon>Stegomyia</taxon>
    </lineage>
</organism>